<dbReference type="InterPro" id="IPR001584">
    <property type="entry name" value="Integrase_cat-core"/>
</dbReference>
<evidence type="ECO:0000313" key="3">
    <source>
        <dbReference type="RefSeq" id="XP_030767146.1"/>
    </source>
</evidence>
<dbReference type="GO" id="GO:0003676">
    <property type="term" value="F:nucleic acid binding"/>
    <property type="evidence" value="ECO:0007669"/>
    <property type="project" value="InterPro"/>
</dbReference>
<dbReference type="Pfam" id="PF18701">
    <property type="entry name" value="DUF5641"/>
    <property type="match status" value="1"/>
</dbReference>
<proteinExistence type="predicted"/>
<dbReference type="InterPro" id="IPR036397">
    <property type="entry name" value="RNaseH_sf"/>
</dbReference>
<dbReference type="SUPFAM" id="SSF53098">
    <property type="entry name" value="Ribonuclease H-like"/>
    <property type="match status" value="1"/>
</dbReference>
<dbReference type="InterPro" id="IPR012337">
    <property type="entry name" value="RNaseH-like_sf"/>
</dbReference>
<dbReference type="Pfam" id="PF05380">
    <property type="entry name" value="Peptidase_A17"/>
    <property type="match status" value="1"/>
</dbReference>
<organism evidence="2 3">
    <name type="scientific">Sitophilus oryzae</name>
    <name type="common">Rice weevil</name>
    <name type="synonym">Curculio oryzae</name>
    <dbReference type="NCBI Taxonomy" id="7048"/>
    <lineage>
        <taxon>Eukaryota</taxon>
        <taxon>Metazoa</taxon>
        <taxon>Ecdysozoa</taxon>
        <taxon>Arthropoda</taxon>
        <taxon>Hexapoda</taxon>
        <taxon>Insecta</taxon>
        <taxon>Pterygota</taxon>
        <taxon>Neoptera</taxon>
        <taxon>Endopterygota</taxon>
        <taxon>Coleoptera</taxon>
        <taxon>Polyphaga</taxon>
        <taxon>Cucujiformia</taxon>
        <taxon>Curculionidae</taxon>
        <taxon>Dryophthorinae</taxon>
        <taxon>Sitophilus</taxon>
    </lineage>
</organism>
<sequence length="1571" mass="180094">MAELKALLAERRQLKSSLTRFKHFLEKQNSSEQIALSELDVRLSQIQDHLKKFEDIQLKIEILSTENESSDVLEDINERDSFESNFYSAISLATDISNQCRITEQNHEHSITDNDIRTVDNKVFDNLQQVRLPQLNLPTFNGDYSEWLFFRDSFKSLIHENVSLDIIQKFHYLRLSLKGEAAQVVQSLGVSANNYDTAWSLLNERYENIPLLVGNHVRAIFNLPNLNEESHVGLRQLLDGVTQHTRALEVLGQPVNSWDTLLIHILISKLDGVSRRAWEAQNSSNVLPTFRVFKEFLQEKCRQNRSSVTNPPQGNESHAFHSYKDSNSILLSTAIVQVTDNQGKVHECRALLDSGSESNFITEKLCNTLNLPRTLTDITINGIGQSASQIIHRVSVNMQSRLNNFKVELPCLVIKNITNKIPQTYFDIEELQIPKKCALADPAFNMPCQIDILLGAQIFWDLVCVGQIKLGKNYPTLQKTHLGWLVAGTIPSSMSNISSCNFSHLSNDLNDSLKKFWEIEHCPGTQIILSNEERACEKHFAQNTKRNSDGRFIVSLPLTNSSDRIGDNRANAVKRFYNIEKRFQRDQNLFIEYKAFIDEYINLNHMTKIVDMPEPGEYFLPHHCVFKESSTTTRLRIVFDGSCKTNTGLSLNDIMMVGPTIQEDIFAILLRFRIFDIVIKADIAKMYRQVLVSESDRKLQKIFWRNKPSDQLDTYQLNTVTYGTSAAAFLAIRCLNQLAYEHKESHPEASEAILKCFYVDDLLYGGTNISDIIRVKNDINAILQKAGFELRKWVSNDERVFQQINKPKDCTLGEHENSKTLGLKWIPAEDQLSFEIGNFDEEKPVTKRTILSMTAQLFDPLGLLSPVIIIPKVMLQRLWQANLHWDESVPLEFHTRWLSFRNELMELANLKIPRHVVCTRLKIVQLHGFSDSSEQAYGACVYLRTVDVDDKVLVNLLCSKSRVAPVKIISIPRLELCAAVLLAELTQRVFQALNMDIQSVHYWCDSKIVLSWISASAHKWKTFVANRVARIQELSNPNEWHYVHTSDNPADLISRGLNPKLLINTHLWWNGPSWLRLNTCDWPAYSHKIDNIPEERFNRDRKNERITGPLSVKELNFALKRIVLLVQLQEFSQEIDDLKRSGRVNVKSKLFSLNPFLDDGIIRVGGRIKHSNFNLEKKHPAVLPSKHNFTILLMNYEHFRLLHAPPNLLLASIREKFWPLSGRSLAKGIVHDCMKCFRFNPTQSKYLMGDLPSTRLMPTRPFLIAGCDYAGPFLLRDRSTRNFKLTKCYICLFICFSTKAVHLELVSSLSTEIFLSALRRFFARRGKSQIIYSDHGTNFQGAKSELYKFLMNKTVENDIKTKLSNESVMWSFIPPRAPHFGGLWESNIKSLKSHLKRIIGEQSLTYEQFSTVLCQVEACLNSRPLSPLSSDPNDLLPITPAHFLIGETLMSQPEPDLTNVKENLLSKLQQCQQMVQHFWNRWSKEYISELQIRSKWKQSFPNVIKPGILVIVKEDNTPPLKWQLGRVVGVHPGADNVIRAVSIKTSRGTIQRPVMKICVLPQHCQAEKVEA</sequence>
<dbReference type="InParanoid" id="A0A6J2YVD1"/>
<keyword evidence="2" id="KW-1185">Reference proteome</keyword>
<dbReference type="Proteomes" id="UP000504635">
    <property type="component" value="Unplaced"/>
</dbReference>
<dbReference type="KEGG" id="soy:115890921"/>
<dbReference type="CDD" id="cd01644">
    <property type="entry name" value="RT_pepA17"/>
    <property type="match status" value="1"/>
</dbReference>
<dbReference type="InterPro" id="IPR043502">
    <property type="entry name" value="DNA/RNA_pol_sf"/>
</dbReference>
<accession>A0A6J2YVD1</accession>
<evidence type="ECO:0000259" key="1">
    <source>
        <dbReference type="PROSITE" id="PS50994"/>
    </source>
</evidence>
<dbReference type="InterPro" id="IPR040676">
    <property type="entry name" value="DUF5641"/>
</dbReference>
<protein>
    <submittedName>
        <fullName evidence="3">Uncharacterized protein LOC115890921</fullName>
    </submittedName>
</protein>
<dbReference type="GO" id="GO:0071897">
    <property type="term" value="P:DNA biosynthetic process"/>
    <property type="evidence" value="ECO:0007669"/>
    <property type="project" value="UniProtKB-ARBA"/>
</dbReference>
<dbReference type="RefSeq" id="XP_030767146.1">
    <property type="nucleotide sequence ID" value="XM_030911286.1"/>
</dbReference>
<dbReference type="GO" id="GO:0015074">
    <property type="term" value="P:DNA integration"/>
    <property type="evidence" value="ECO:0007669"/>
    <property type="project" value="InterPro"/>
</dbReference>
<dbReference type="PANTHER" id="PTHR47331">
    <property type="entry name" value="PHD-TYPE DOMAIN-CONTAINING PROTEIN"/>
    <property type="match status" value="1"/>
</dbReference>
<dbReference type="CDD" id="cd00303">
    <property type="entry name" value="retropepsin_like"/>
    <property type="match status" value="1"/>
</dbReference>
<reference evidence="3" key="1">
    <citation type="submission" date="2025-08" db="UniProtKB">
        <authorList>
            <consortium name="RefSeq"/>
        </authorList>
    </citation>
    <scope>IDENTIFICATION</scope>
    <source>
        <tissue evidence="3">Gonads</tissue>
    </source>
</reference>
<dbReference type="OrthoDB" id="8118668at2759"/>
<dbReference type="InterPro" id="IPR008737">
    <property type="entry name" value="DUF1758"/>
</dbReference>
<feature type="domain" description="Integrase catalytic" evidence="1">
    <location>
        <begin position="1257"/>
        <end position="1448"/>
    </location>
</feature>
<dbReference type="GeneID" id="115890921"/>
<dbReference type="GO" id="GO:0042575">
    <property type="term" value="C:DNA polymerase complex"/>
    <property type="evidence" value="ECO:0007669"/>
    <property type="project" value="UniProtKB-ARBA"/>
</dbReference>
<dbReference type="Pfam" id="PF03564">
    <property type="entry name" value="DUF1759"/>
    <property type="match status" value="1"/>
</dbReference>
<dbReference type="PANTHER" id="PTHR47331:SF1">
    <property type="entry name" value="GAG-LIKE PROTEIN"/>
    <property type="match status" value="1"/>
</dbReference>
<dbReference type="Gene3D" id="2.40.70.10">
    <property type="entry name" value="Acid Proteases"/>
    <property type="match status" value="1"/>
</dbReference>
<name>A0A6J2YVD1_SITOR</name>
<dbReference type="InterPro" id="IPR021109">
    <property type="entry name" value="Peptidase_aspartic_dom_sf"/>
</dbReference>
<dbReference type="Pfam" id="PF05585">
    <property type="entry name" value="DUF1758"/>
    <property type="match status" value="1"/>
</dbReference>
<dbReference type="PROSITE" id="PS50994">
    <property type="entry name" value="INTEGRASE"/>
    <property type="match status" value="1"/>
</dbReference>
<dbReference type="InterPro" id="IPR008042">
    <property type="entry name" value="Retrotrans_Pao"/>
</dbReference>
<evidence type="ECO:0000313" key="2">
    <source>
        <dbReference type="Proteomes" id="UP000504635"/>
    </source>
</evidence>
<dbReference type="SUPFAM" id="SSF56672">
    <property type="entry name" value="DNA/RNA polymerases"/>
    <property type="match status" value="1"/>
</dbReference>
<dbReference type="InterPro" id="IPR005312">
    <property type="entry name" value="DUF1759"/>
</dbReference>
<dbReference type="Gene3D" id="3.30.420.10">
    <property type="entry name" value="Ribonuclease H-like superfamily/Ribonuclease H"/>
    <property type="match status" value="1"/>
</dbReference>
<gene>
    <name evidence="3" type="primary">LOC115890921</name>
</gene>